<evidence type="ECO:0000256" key="3">
    <source>
        <dbReference type="ARBA" id="ARBA00022630"/>
    </source>
</evidence>
<dbReference type="InterPro" id="IPR004338">
    <property type="entry name" value="NqrB/RnfD"/>
</dbReference>
<dbReference type="RefSeq" id="WP_123094711.1">
    <property type="nucleotide sequence ID" value="NZ_RIZG01000002.1"/>
</dbReference>
<dbReference type="HAMAP" id="MF_00462">
    <property type="entry name" value="RsxD_RnfD"/>
    <property type="match status" value="1"/>
</dbReference>
<feature type="transmembrane region" description="Helical" evidence="10">
    <location>
        <begin position="72"/>
        <end position="90"/>
    </location>
</feature>
<sequence length="358" mass="38810">MALLRITSPHTQRAGRRTAWVMQMVILATIPGIVVQTWLFGWGTLINVMIACITALLCEAAILSLRRRAVAFFLKDYSALLTAVLLGVALPPIVPWWVTVTAVAFAIIFAKQIYGGLGNNPFNPAMVGYAIVLVSFPVPMSQWLGVQSLVSAQDTLTFTQSLQAIFQFLPVVESHALIDAYTMATPLDGFKTKDLLTAEEAFNTVPALHAANLNSWLWVNLAYLVGGLGLLWLRIITWHTPVALLGALLVMSGFFYGVDSANAASPFFHLTTGAAMFGAFFIATDPVSSCTSNRGKLIYGAGIGILIYIIRAWGGYPDGVAFAVLLMNFAAPLIDYYSQPRTYGHQKAKTGLKIGEDN</sequence>
<evidence type="ECO:0000256" key="4">
    <source>
        <dbReference type="ARBA" id="ARBA00022643"/>
    </source>
</evidence>
<evidence type="ECO:0000256" key="9">
    <source>
        <dbReference type="ARBA" id="ARBA00023136"/>
    </source>
</evidence>
<feature type="transmembrane region" description="Helical" evidence="10">
    <location>
        <begin position="126"/>
        <end position="144"/>
    </location>
</feature>
<comment type="function">
    <text evidence="10">Part of a membrane-bound complex that couples electron transfer with translocation of ions across the membrane.</text>
</comment>
<evidence type="ECO:0000256" key="7">
    <source>
        <dbReference type="ARBA" id="ARBA00022982"/>
    </source>
</evidence>
<dbReference type="EC" id="7.-.-.-" evidence="10"/>
<keyword evidence="1 10" id="KW-0813">Transport</keyword>
<evidence type="ECO:0000313" key="11">
    <source>
        <dbReference type="EMBL" id="RNF52162.1"/>
    </source>
</evidence>
<protein>
    <recommendedName>
        <fullName evidence="10">Ion-translocating oxidoreductase complex subunit D</fullName>
        <ecNumber evidence="10">7.-.-.-</ecNumber>
    </recommendedName>
    <alternativeName>
        <fullName evidence="10">Rnf electron transport complex subunit D</fullName>
    </alternativeName>
</protein>
<dbReference type="AlphaFoldDB" id="A0A3M8Q8U2"/>
<feature type="transmembrane region" description="Helical" evidence="10">
    <location>
        <begin position="264"/>
        <end position="284"/>
    </location>
</feature>
<gene>
    <name evidence="11" type="primary">rsxD</name>
    <name evidence="10" type="synonym">rnfD</name>
    <name evidence="11" type="ORF">EBI00_04460</name>
</gene>
<organism evidence="11 12">
    <name type="scientific">Marinomonas hwangdonensis</name>
    <dbReference type="NCBI Taxonomy" id="1053647"/>
    <lineage>
        <taxon>Bacteria</taxon>
        <taxon>Pseudomonadati</taxon>
        <taxon>Pseudomonadota</taxon>
        <taxon>Gammaproteobacteria</taxon>
        <taxon>Oceanospirillales</taxon>
        <taxon>Oceanospirillaceae</taxon>
        <taxon>Marinomonas</taxon>
    </lineage>
</organism>
<feature type="transmembrane region" description="Helical" evidence="10">
    <location>
        <begin position="296"/>
        <end position="314"/>
    </location>
</feature>
<keyword evidence="3 10" id="KW-0285">Flavoprotein</keyword>
<proteinExistence type="inferred from homology"/>
<dbReference type="GO" id="GO:0022900">
    <property type="term" value="P:electron transport chain"/>
    <property type="evidence" value="ECO:0007669"/>
    <property type="project" value="UniProtKB-UniRule"/>
</dbReference>
<dbReference type="GO" id="GO:0005886">
    <property type="term" value="C:plasma membrane"/>
    <property type="evidence" value="ECO:0007669"/>
    <property type="project" value="UniProtKB-SubCell"/>
</dbReference>
<dbReference type="Pfam" id="PF03116">
    <property type="entry name" value="NQR2_RnfD_RnfE"/>
    <property type="match status" value="1"/>
</dbReference>
<keyword evidence="7 10" id="KW-0249">Electron transport</keyword>
<keyword evidence="5 10" id="KW-0812">Transmembrane</keyword>
<dbReference type="OrthoDB" id="9776359at2"/>
<keyword evidence="6 10" id="KW-1278">Translocase</keyword>
<keyword evidence="10" id="KW-1003">Cell membrane</keyword>
<comment type="caution">
    <text evidence="11">The sequence shown here is derived from an EMBL/GenBank/DDBJ whole genome shotgun (WGS) entry which is preliminary data.</text>
</comment>
<feature type="modified residue" description="FMN phosphoryl threonine" evidence="10">
    <location>
        <position position="185"/>
    </location>
</feature>
<evidence type="ECO:0000256" key="2">
    <source>
        <dbReference type="ARBA" id="ARBA00022553"/>
    </source>
</evidence>
<dbReference type="Proteomes" id="UP000280507">
    <property type="component" value="Unassembled WGS sequence"/>
</dbReference>
<keyword evidence="2 10" id="KW-0597">Phosphoprotein</keyword>
<dbReference type="NCBIfam" id="NF002011">
    <property type="entry name" value="PRK00816.1"/>
    <property type="match status" value="1"/>
</dbReference>
<dbReference type="NCBIfam" id="TIGR01946">
    <property type="entry name" value="rnfD"/>
    <property type="match status" value="1"/>
</dbReference>
<dbReference type="PANTHER" id="PTHR30578:SF0">
    <property type="entry name" value="ION-TRANSLOCATING OXIDOREDUCTASE COMPLEX SUBUNIT D"/>
    <property type="match status" value="1"/>
</dbReference>
<comment type="cofactor">
    <cofactor evidence="10">
        <name>FMN</name>
        <dbReference type="ChEBI" id="CHEBI:58210"/>
    </cofactor>
</comment>
<comment type="subunit">
    <text evidence="10">The complex is composed of six subunits: RnfA, RnfB, RnfC, RnfD, RnfE and RnfG.</text>
</comment>
<reference evidence="11 12" key="1">
    <citation type="journal article" date="2012" name="Int. J. Syst. Evol. Microbiol.">
        <title>Marinomonas hwangdonensis sp. nov., isolated from seawater.</title>
        <authorList>
            <person name="Jung Y.T."/>
            <person name="Oh T.K."/>
            <person name="Yoon J.H."/>
        </authorList>
    </citation>
    <scope>NUCLEOTIDE SEQUENCE [LARGE SCALE GENOMIC DNA]</scope>
    <source>
        <strain evidence="11 12">HDW-15</strain>
    </source>
</reference>
<dbReference type="PANTHER" id="PTHR30578">
    <property type="entry name" value="ELECTRON TRANSPORT COMPLEX PROTEIN RNFD"/>
    <property type="match status" value="1"/>
</dbReference>
<keyword evidence="10" id="KW-0997">Cell inner membrane</keyword>
<comment type="similarity">
    <text evidence="10">Belongs to the NqrB/RnfD family.</text>
</comment>
<keyword evidence="12" id="KW-1185">Reference proteome</keyword>
<feature type="transmembrane region" description="Helical" evidence="10">
    <location>
        <begin position="45"/>
        <end position="65"/>
    </location>
</feature>
<feature type="transmembrane region" description="Helical" evidence="10">
    <location>
        <begin position="215"/>
        <end position="233"/>
    </location>
</feature>
<comment type="subcellular location">
    <subcellularLocation>
        <location evidence="10">Cell inner membrane</location>
        <topology evidence="10">Multi-pass membrane protein</topology>
    </subcellularLocation>
</comment>
<keyword evidence="8 10" id="KW-1133">Transmembrane helix</keyword>
<keyword evidence="4 10" id="KW-0288">FMN</keyword>
<evidence type="ECO:0000256" key="5">
    <source>
        <dbReference type="ARBA" id="ARBA00022692"/>
    </source>
</evidence>
<evidence type="ECO:0000256" key="10">
    <source>
        <dbReference type="HAMAP-Rule" id="MF_00462"/>
    </source>
</evidence>
<evidence type="ECO:0000313" key="12">
    <source>
        <dbReference type="Proteomes" id="UP000280507"/>
    </source>
</evidence>
<keyword evidence="9 10" id="KW-0472">Membrane</keyword>
<accession>A0A3M8Q8U2</accession>
<feature type="transmembrane region" description="Helical" evidence="10">
    <location>
        <begin position="20"/>
        <end position="39"/>
    </location>
</feature>
<name>A0A3M8Q8U2_9GAMM</name>
<dbReference type="InterPro" id="IPR011303">
    <property type="entry name" value="RnfD_bac"/>
</dbReference>
<dbReference type="GO" id="GO:0055085">
    <property type="term" value="P:transmembrane transport"/>
    <property type="evidence" value="ECO:0007669"/>
    <property type="project" value="InterPro"/>
</dbReference>
<evidence type="ECO:0000256" key="8">
    <source>
        <dbReference type="ARBA" id="ARBA00022989"/>
    </source>
</evidence>
<feature type="transmembrane region" description="Helical" evidence="10">
    <location>
        <begin position="320"/>
        <end position="337"/>
    </location>
</feature>
<evidence type="ECO:0000256" key="1">
    <source>
        <dbReference type="ARBA" id="ARBA00022448"/>
    </source>
</evidence>
<evidence type="ECO:0000256" key="6">
    <source>
        <dbReference type="ARBA" id="ARBA00022967"/>
    </source>
</evidence>
<dbReference type="EMBL" id="RIZG01000002">
    <property type="protein sequence ID" value="RNF52162.1"/>
    <property type="molecule type" value="Genomic_DNA"/>
</dbReference>